<sequence>MESPERSGAVRARTEADKEWRGWRHGAGVGRRGADRLTSCRRNRRRAARYCCRRRLRQRTRTPR</sequence>
<reference evidence="2" key="2">
    <citation type="submission" date="2023-04" db="EMBL/GenBank/DDBJ databases">
        <authorList>
            <person name="Bruccoleri R.E."/>
            <person name="Oakeley E.J."/>
            <person name="Faust A.-M."/>
            <person name="Dessus-Babus S."/>
            <person name="Altorfer M."/>
            <person name="Burckhardt D."/>
            <person name="Oertli M."/>
            <person name="Naumann U."/>
            <person name="Petersen F."/>
            <person name="Wong J."/>
        </authorList>
    </citation>
    <scope>NUCLEOTIDE SEQUENCE</scope>
    <source>
        <strain evidence="2">GSM-AAB239-AS_SAM_17_03QT</strain>
        <tissue evidence="2">Leaf</tissue>
    </source>
</reference>
<proteinExistence type="predicted"/>
<dbReference type="EMBL" id="JANAVB010042617">
    <property type="protein sequence ID" value="KAJ6794031.1"/>
    <property type="molecule type" value="Genomic_DNA"/>
</dbReference>
<feature type="region of interest" description="Disordered" evidence="1">
    <location>
        <begin position="1"/>
        <end position="34"/>
    </location>
</feature>
<name>A0AAX6DQL4_IRIPA</name>
<protein>
    <submittedName>
        <fullName evidence="2">Atherin-like</fullName>
    </submittedName>
</protein>
<keyword evidence="3" id="KW-1185">Reference proteome</keyword>
<comment type="caution">
    <text evidence="2">The sequence shown here is derived from an EMBL/GenBank/DDBJ whole genome shotgun (WGS) entry which is preliminary data.</text>
</comment>
<evidence type="ECO:0000313" key="3">
    <source>
        <dbReference type="Proteomes" id="UP001140949"/>
    </source>
</evidence>
<evidence type="ECO:0000256" key="1">
    <source>
        <dbReference type="SAM" id="MobiDB-lite"/>
    </source>
</evidence>
<accession>A0AAX6DQL4</accession>
<dbReference type="AlphaFoldDB" id="A0AAX6DQL4"/>
<gene>
    <name evidence="2" type="ORF">M6B38_233650</name>
</gene>
<organism evidence="2 3">
    <name type="scientific">Iris pallida</name>
    <name type="common">Sweet iris</name>
    <dbReference type="NCBI Taxonomy" id="29817"/>
    <lineage>
        <taxon>Eukaryota</taxon>
        <taxon>Viridiplantae</taxon>
        <taxon>Streptophyta</taxon>
        <taxon>Embryophyta</taxon>
        <taxon>Tracheophyta</taxon>
        <taxon>Spermatophyta</taxon>
        <taxon>Magnoliopsida</taxon>
        <taxon>Liliopsida</taxon>
        <taxon>Asparagales</taxon>
        <taxon>Iridaceae</taxon>
        <taxon>Iridoideae</taxon>
        <taxon>Irideae</taxon>
        <taxon>Iris</taxon>
    </lineage>
</organism>
<dbReference type="Proteomes" id="UP001140949">
    <property type="component" value="Unassembled WGS sequence"/>
</dbReference>
<reference evidence="2" key="1">
    <citation type="journal article" date="2023" name="GigaByte">
        <title>Genome assembly of the bearded iris, Iris pallida Lam.</title>
        <authorList>
            <person name="Bruccoleri R.E."/>
            <person name="Oakeley E.J."/>
            <person name="Faust A.M.E."/>
            <person name="Altorfer M."/>
            <person name="Dessus-Babus S."/>
            <person name="Burckhardt D."/>
            <person name="Oertli M."/>
            <person name="Naumann U."/>
            <person name="Petersen F."/>
            <person name="Wong J."/>
        </authorList>
    </citation>
    <scope>NUCLEOTIDE SEQUENCE</scope>
    <source>
        <strain evidence="2">GSM-AAB239-AS_SAM_17_03QT</strain>
    </source>
</reference>
<feature type="compositionally biased region" description="Basic and acidic residues" evidence="1">
    <location>
        <begin position="12"/>
        <end position="22"/>
    </location>
</feature>
<evidence type="ECO:0000313" key="2">
    <source>
        <dbReference type="EMBL" id="KAJ6794031.1"/>
    </source>
</evidence>